<dbReference type="InterPro" id="IPR001892">
    <property type="entry name" value="Ribosomal_uS13"/>
</dbReference>
<dbReference type="SUPFAM" id="SSF46946">
    <property type="entry name" value="S13-like H2TH domain"/>
    <property type="match status" value="1"/>
</dbReference>
<dbReference type="PROSITE" id="PS00646">
    <property type="entry name" value="RIBOSOMAL_S13_1"/>
    <property type="match status" value="1"/>
</dbReference>
<dbReference type="EMBL" id="KV454208">
    <property type="protein sequence ID" value="ODQ62673.1"/>
    <property type="molecule type" value="Genomic_DNA"/>
</dbReference>
<evidence type="ECO:0000256" key="1">
    <source>
        <dbReference type="ARBA" id="ARBA00008080"/>
    </source>
</evidence>
<evidence type="ECO:0000256" key="2">
    <source>
        <dbReference type="ARBA" id="ARBA00022980"/>
    </source>
</evidence>
<keyword evidence="5" id="KW-1185">Reference proteome</keyword>
<reference evidence="4 5" key="1">
    <citation type="journal article" date="2016" name="Proc. Natl. Acad. Sci. U.S.A.">
        <title>Comparative genomics of biotechnologically important yeasts.</title>
        <authorList>
            <person name="Riley R."/>
            <person name="Haridas S."/>
            <person name="Wolfe K.H."/>
            <person name="Lopes M.R."/>
            <person name="Hittinger C.T."/>
            <person name="Goeker M."/>
            <person name="Salamov A.A."/>
            <person name="Wisecaver J.H."/>
            <person name="Long T.M."/>
            <person name="Calvey C.H."/>
            <person name="Aerts A.L."/>
            <person name="Barry K.W."/>
            <person name="Choi C."/>
            <person name="Clum A."/>
            <person name="Coughlan A.Y."/>
            <person name="Deshpande S."/>
            <person name="Douglass A.P."/>
            <person name="Hanson S.J."/>
            <person name="Klenk H.-P."/>
            <person name="LaButti K.M."/>
            <person name="Lapidus A."/>
            <person name="Lindquist E.A."/>
            <person name="Lipzen A.M."/>
            <person name="Meier-Kolthoff J.P."/>
            <person name="Ohm R.A."/>
            <person name="Otillar R.P."/>
            <person name="Pangilinan J.L."/>
            <person name="Peng Y."/>
            <person name="Rokas A."/>
            <person name="Rosa C.A."/>
            <person name="Scheuner C."/>
            <person name="Sibirny A.A."/>
            <person name="Slot J.C."/>
            <person name="Stielow J.B."/>
            <person name="Sun H."/>
            <person name="Kurtzman C.P."/>
            <person name="Blackwell M."/>
            <person name="Grigoriev I.V."/>
            <person name="Jeffries T.W."/>
        </authorList>
    </citation>
    <scope>NUCLEOTIDE SEQUENCE [LARGE SCALE GENOMIC DNA]</scope>
    <source>
        <strain evidence="5">ATCC 58044 / CBS 1984 / NCYC 433 / NRRL Y-366-8</strain>
    </source>
</reference>
<dbReference type="InterPro" id="IPR018269">
    <property type="entry name" value="Ribosomal_uS13_CS"/>
</dbReference>
<dbReference type="PROSITE" id="PS50159">
    <property type="entry name" value="RIBOSOMAL_S13_2"/>
    <property type="match status" value="1"/>
</dbReference>
<evidence type="ECO:0000313" key="5">
    <source>
        <dbReference type="Proteomes" id="UP000094112"/>
    </source>
</evidence>
<dbReference type="GeneID" id="30200293"/>
<dbReference type="OrthoDB" id="525520at2759"/>
<dbReference type="AlphaFoldDB" id="A0A1E3PB82"/>
<proteinExistence type="inferred from homology"/>
<gene>
    <name evidence="4" type="ORF">WICANDRAFT_60730</name>
</gene>
<dbReference type="STRING" id="683960.A0A1E3PB82"/>
<dbReference type="InterPro" id="IPR010979">
    <property type="entry name" value="Ribosomal_uS13-like_H2TH"/>
</dbReference>
<organism evidence="4 5">
    <name type="scientific">Wickerhamomyces anomalus (strain ATCC 58044 / CBS 1984 / NCYC 433 / NRRL Y-366-8)</name>
    <name type="common">Yeast</name>
    <name type="synonym">Hansenula anomala</name>
    <dbReference type="NCBI Taxonomy" id="683960"/>
    <lineage>
        <taxon>Eukaryota</taxon>
        <taxon>Fungi</taxon>
        <taxon>Dikarya</taxon>
        <taxon>Ascomycota</taxon>
        <taxon>Saccharomycotina</taxon>
        <taxon>Saccharomycetes</taxon>
        <taxon>Phaffomycetales</taxon>
        <taxon>Wickerhamomycetaceae</taxon>
        <taxon>Wickerhamomyces</taxon>
    </lineage>
</organism>
<name>A0A1E3PB82_WICAA</name>
<dbReference type="RefSeq" id="XP_019041880.1">
    <property type="nucleotide sequence ID" value="XM_019183047.1"/>
</dbReference>
<dbReference type="GO" id="GO:0003723">
    <property type="term" value="F:RNA binding"/>
    <property type="evidence" value="ECO:0007669"/>
    <property type="project" value="InterPro"/>
</dbReference>
<dbReference type="PANTHER" id="PTHR10871">
    <property type="entry name" value="30S RIBOSOMAL PROTEIN S13/40S RIBOSOMAL PROTEIN S18"/>
    <property type="match status" value="1"/>
</dbReference>
<comment type="similarity">
    <text evidence="1">Belongs to the universal ribosomal protein uS13 family.</text>
</comment>
<dbReference type="InterPro" id="IPR027437">
    <property type="entry name" value="Rbsml_uS13_C"/>
</dbReference>
<dbReference type="GO" id="GO:0003735">
    <property type="term" value="F:structural constituent of ribosome"/>
    <property type="evidence" value="ECO:0007669"/>
    <property type="project" value="EnsemblFungi"/>
</dbReference>
<dbReference type="GO" id="GO:0005763">
    <property type="term" value="C:mitochondrial small ribosomal subunit"/>
    <property type="evidence" value="ECO:0007669"/>
    <property type="project" value="EnsemblFungi"/>
</dbReference>
<dbReference type="Gene3D" id="4.10.910.10">
    <property type="entry name" value="30s ribosomal protein s13, domain 2"/>
    <property type="match status" value="1"/>
</dbReference>
<dbReference type="GO" id="GO:0005777">
    <property type="term" value="C:peroxisome"/>
    <property type="evidence" value="ECO:0007669"/>
    <property type="project" value="EnsemblFungi"/>
</dbReference>
<evidence type="ECO:0008006" key="6">
    <source>
        <dbReference type="Google" id="ProtNLM"/>
    </source>
</evidence>
<protein>
    <recommendedName>
        <fullName evidence="6">30S ribosomal protein S13</fullName>
    </recommendedName>
</protein>
<dbReference type="HAMAP" id="MF_01315">
    <property type="entry name" value="Ribosomal_uS13"/>
    <property type="match status" value="1"/>
</dbReference>
<dbReference type="GO" id="GO:0006412">
    <property type="term" value="P:translation"/>
    <property type="evidence" value="ECO:0007669"/>
    <property type="project" value="InterPro"/>
</dbReference>
<sequence>MPVHIMGKSFRSKQPVHIGLAAKFYGLGMKNAQKICSKLGFYPWIRMHQLTEQQILGITKELSELTIEGNARAIVRENIQLKRRIGSYQGLRHAMGLPVRGQHTRNNGKTAKKLNRLDRRGFATSAYAQGQIHSSTGAFAAFKNLFGGLF</sequence>
<dbReference type="Gene3D" id="1.10.8.50">
    <property type="match status" value="1"/>
</dbReference>
<dbReference type="PANTHER" id="PTHR10871:SF1">
    <property type="entry name" value="SMALL RIBOSOMAL SUBUNIT PROTEIN US13M"/>
    <property type="match status" value="1"/>
</dbReference>
<dbReference type="Proteomes" id="UP000094112">
    <property type="component" value="Unassembled WGS sequence"/>
</dbReference>
<evidence type="ECO:0000256" key="3">
    <source>
        <dbReference type="ARBA" id="ARBA00023274"/>
    </source>
</evidence>
<keyword evidence="2" id="KW-0689">Ribosomal protein</keyword>
<accession>A0A1E3PB82</accession>
<evidence type="ECO:0000313" key="4">
    <source>
        <dbReference type="EMBL" id="ODQ62673.1"/>
    </source>
</evidence>
<dbReference type="Pfam" id="PF00416">
    <property type="entry name" value="Ribosomal_S13"/>
    <property type="match status" value="1"/>
</dbReference>
<keyword evidence="3" id="KW-0687">Ribonucleoprotein</keyword>